<dbReference type="Pfam" id="PF03050">
    <property type="entry name" value="DDE_Tnp_IS66"/>
    <property type="match status" value="1"/>
</dbReference>
<feature type="domain" description="Transposase IS66 C-terminal" evidence="5">
    <location>
        <begin position="471"/>
        <end position="508"/>
    </location>
</feature>
<proteinExistence type="predicted"/>
<feature type="domain" description="Transposase IS66 zinc-finger binding" evidence="3">
    <location>
        <begin position="116"/>
        <end position="161"/>
    </location>
</feature>
<dbReference type="InterPro" id="IPR039552">
    <property type="entry name" value="IS66_C"/>
</dbReference>
<evidence type="ECO:0000313" key="7">
    <source>
        <dbReference type="Proteomes" id="UP001529343"/>
    </source>
</evidence>
<dbReference type="InterPro" id="IPR004291">
    <property type="entry name" value="Transposase_IS66_central"/>
</dbReference>
<dbReference type="InterPro" id="IPR024463">
    <property type="entry name" value="Transposase_TnpC_homeodom"/>
</dbReference>
<sequence length="518" mass="60454">MTPAEKENQELKARLKKALERNEELEEMVRQLQRMIFGKKTEKFETVVKGQGSLFDDEQLAALVDSDIDLTETEVTEIEVIEKKKVVRHQERKNSQGRAAFLDSLPQVEELTPLEDTQCPTCQHEMNKIGKRVNSREVELIPPQLRCINHCQETYKCQECEKKTGETVIKSSKTPQLLLPHSLVSGSILAEVANYKFNLAVPIHRQKKIWERLGLPVNKSSLVRSVISVSETYLEPLVNLMTKEIRKEPVVHMDETPIKVLDEPSQRGYLWVIRTTKEFSKYPIIQFNYRHGRKGKTVEELVGDDYRGIIECDDYVAYNEDKHEQIKFGACLVHIRRWFINIIKDSRKILKKSLAIQIVKRIGKIFEIEQQLEYETKEEKLKQRILRLKPAVDEFFEFLKQVVHKTNNKLRTHIESTLKLEQRVYRIFEDGQVPLSNNDIEQSIRFSTIIRKNSLFAQSVAGAKACAVYYSLVETAKENNLDVVEYFRYLFKYLPNRIDEDLTAYLPWAKQVQVACHK</sequence>
<dbReference type="Proteomes" id="UP001529343">
    <property type="component" value="Unassembled WGS sequence"/>
</dbReference>
<feature type="domain" description="Transposase TnpC homeodomain" evidence="4">
    <location>
        <begin position="24"/>
        <end position="109"/>
    </location>
</feature>
<evidence type="ECO:0000259" key="5">
    <source>
        <dbReference type="Pfam" id="PF13817"/>
    </source>
</evidence>
<keyword evidence="1" id="KW-0175">Coiled coil</keyword>
<dbReference type="RefSeq" id="WP_098046407.1">
    <property type="nucleotide sequence ID" value="NZ_JAUDDW010000033.1"/>
</dbReference>
<dbReference type="Pfam" id="PF13817">
    <property type="entry name" value="DDE_Tnp_IS66_C"/>
    <property type="match status" value="1"/>
</dbReference>
<dbReference type="NCBIfam" id="NF033517">
    <property type="entry name" value="transpos_IS66"/>
    <property type="match status" value="1"/>
</dbReference>
<keyword evidence="7" id="KW-1185">Reference proteome</keyword>
<feature type="domain" description="Transposase IS66 central" evidence="2">
    <location>
        <begin position="181"/>
        <end position="464"/>
    </location>
</feature>
<dbReference type="PANTHER" id="PTHR33678">
    <property type="entry name" value="BLL1576 PROTEIN"/>
    <property type="match status" value="1"/>
</dbReference>
<accession>A0ABT7UZA1</accession>
<dbReference type="InterPro" id="IPR052344">
    <property type="entry name" value="Transposase-related"/>
</dbReference>
<feature type="coiled-coil region" evidence="1">
    <location>
        <begin position="1"/>
        <end position="42"/>
    </location>
</feature>
<protein>
    <submittedName>
        <fullName evidence="6">IS66 family transposase</fullName>
    </submittedName>
</protein>
<gene>
    <name evidence="6" type="ORF">QUW44_07700</name>
</gene>
<name>A0ABT7UZA1_9LACO</name>
<dbReference type="PANTHER" id="PTHR33678:SF2">
    <property type="match status" value="1"/>
</dbReference>
<evidence type="ECO:0000256" key="1">
    <source>
        <dbReference type="SAM" id="Coils"/>
    </source>
</evidence>
<evidence type="ECO:0000313" key="6">
    <source>
        <dbReference type="EMBL" id="MDM8267031.1"/>
    </source>
</evidence>
<evidence type="ECO:0000259" key="3">
    <source>
        <dbReference type="Pfam" id="PF13005"/>
    </source>
</evidence>
<dbReference type="Pfam" id="PF13005">
    <property type="entry name" value="zf-IS66"/>
    <property type="match status" value="1"/>
</dbReference>
<evidence type="ECO:0000259" key="2">
    <source>
        <dbReference type="Pfam" id="PF03050"/>
    </source>
</evidence>
<evidence type="ECO:0000259" key="4">
    <source>
        <dbReference type="Pfam" id="PF13007"/>
    </source>
</evidence>
<comment type="caution">
    <text evidence="6">The sequence shown here is derived from an EMBL/GenBank/DDBJ whole genome shotgun (WGS) entry which is preliminary data.</text>
</comment>
<dbReference type="Pfam" id="PF13007">
    <property type="entry name" value="LZ_Tnp_IS66"/>
    <property type="match status" value="1"/>
</dbReference>
<dbReference type="InterPro" id="IPR024474">
    <property type="entry name" value="Znf_dom_IS66"/>
</dbReference>
<dbReference type="EMBL" id="JAUDDW010000033">
    <property type="protein sequence ID" value="MDM8267031.1"/>
    <property type="molecule type" value="Genomic_DNA"/>
</dbReference>
<reference evidence="6 7" key="2">
    <citation type="submission" date="2023-06" db="EMBL/GenBank/DDBJ databases">
        <authorList>
            <person name="Zeman M."/>
            <person name="Kubasova T."/>
            <person name="Jahodarova E."/>
            <person name="Nykrynova M."/>
            <person name="Rychlik I."/>
        </authorList>
    </citation>
    <scope>NUCLEOTIDE SEQUENCE [LARGE SCALE GENOMIC DNA]</scope>
    <source>
        <strain evidence="6 7">161_Gplus</strain>
    </source>
</reference>
<organism evidence="6 7">
    <name type="scientific">Limosilactobacillus pontis</name>
    <dbReference type="NCBI Taxonomy" id="35787"/>
    <lineage>
        <taxon>Bacteria</taxon>
        <taxon>Bacillati</taxon>
        <taxon>Bacillota</taxon>
        <taxon>Bacilli</taxon>
        <taxon>Lactobacillales</taxon>
        <taxon>Lactobacillaceae</taxon>
        <taxon>Limosilactobacillus</taxon>
    </lineage>
</organism>
<reference evidence="7" key="1">
    <citation type="submission" date="2023-06" db="EMBL/GenBank/DDBJ databases">
        <title>Identification and characterization of horizontal gene transfer across gut microbiota members of farm animals based on homology search.</title>
        <authorList>
            <person name="Zeman M."/>
            <person name="Kubasova T."/>
            <person name="Jahodarova E."/>
            <person name="Nykrynova M."/>
            <person name="Rychlik I."/>
        </authorList>
    </citation>
    <scope>NUCLEOTIDE SEQUENCE [LARGE SCALE GENOMIC DNA]</scope>
    <source>
        <strain evidence="7">161_Gplus</strain>
    </source>
</reference>